<evidence type="ECO:0000313" key="2">
    <source>
        <dbReference type="EMBL" id="CEG44904.1"/>
    </source>
</evidence>
<evidence type="ECO:0000256" key="1">
    <source>
        <dbReference type="SAM" id="Phobius"/>
    </source>
</evidence>
<organism evidence="2 3">
    <name type="scientific">Plasmopara halstedii</name>
    <name type="common">Downy mildew of sunflower</name>
    <dbReference type="NCBI Taxonomy" id="4781"/>
    <lineage>
        <taxon>Eukaryota</taxon>
        <taxon>Sar</taxon>
        <taxon>Stramenopiles</taxon>
        <taxon>Oomycota</taxon>
        <taxon>Peronosporomycetes</taxon>
        <taxon>Peronosporales</taxon>
        <taxon>Peronosporaceae</taxon>
        <taxon>Plasmopara</taxon>
    </lineage>
</organism>
<reference evidence="3" key="1">
    <citation type="submission" date="2014-09" db="EMBL/GenBank/DDBJ databases">
        <authorList>
            <person name="Sharma Rahul"/>
            <person name="Thines Marco"/>
        </authorList>
    </citation>
    <scope>NUCLEOTIDE SEQUENCE [LARGE SCALE GENOMIC DNA]</scope>
</reference>
<keyword evidence="1" id="KW-0812">Transmembrane</keyword>
<dbReference type="AlphaFoldDB" id="A0A0P1ASH6"/>
<keyword evidence="1" id="KW-1133">Transmembrane helix</keyword>
<dbReference type="Proteomes" id="UP000054928">
    <property type="component" value="Unassembled WGS sequence"/>
</dbReference>
<keyword evidence="3" id="KW-1185">Reference proteome</keyword>
<dbReference type="GeneID" id="36396286"/>
<dbReference type="OrthoDB" id="3639251at2759"/>
<protein>
    <submittedName>
        <fullName evidence="2">Uncharacterized protein</fullName>
    </submittedName>
</protein>
<dbReference type="RefSeq" id="XP_024581273.1">
    <property type="nucleotide sequence ID" value="XM_024731057.1"/>
</dbReference>
<evidence type="ECO:0000313" key="3">
    <source>
        <dbReference type="Proteomes" id="UP000054928"/>
    </source>
</evidence>
<proteinExistence type="predicted"/>
<feature type="transmembrane region" description="Helical" evidence="1">
    <location>
        <begin position="72"/>
        <end position="89"/>
    </location>
</feature>
<name>A0A0P1ASH6_PLAHL</name>
<accession>A0A0P1ASH6</accession>
<dbReference type="EMBL" id="CCYD01001336">
    <property type="protein sequence ID" value="CEG44904.1"/>
    <property type="molecule type" value="Genomic_DNA"/>
</dbReference>
<feature type="transmembrane region" description="Helical" evidence="1">
    <location>
        <begin position="38"/>
        <end position="60"/>
    </location>
</feature>
<sequence length="99" mass="11613">MDNFERWWLCCSNGQVIYQKRTSISMENSSCGSCWTGFYRFVLAIESVALFVWLPFYLTVSLHMDSSQAGTFSMLFDIVVTMLLFSWWSCKSNQYSYFS</sequence>
<keyword evidence="1" id="KW-0472">Membrane</keyword>